<name>A0ABS8TTT0_9GAMM</name>
<dbReference type="InterPro" id="IPR036654">
    <property type="entry name" value="DNA_pol_III_psi_sf"/>
</dbReference>
<protein>
    <recommendedName>
        <fullName evidence="4">Alanine acetyltransferase</fullName>
    </recommendedName>
</protein>
<feature type="region of interest" description="Disordered" evidence="1">
    <location>
        <begin position="30"/>
        <end position="51"/>
    </location>
</feature>
<gene>
    <name evidence="2" type="ORF">LPH55_03020</name>
</gene>
<evidence type="ECO:0000313" key="2">
    <source>
        <dbReference type="EMBL" id="MCD8472471.1"/>
    </source>
</evidence>
<evidence type="ECO:0000256" key="1">
    <source>
        <dbReference type="SAM" id="MobiDB-lite"/>
    </source>
</evidence>
<dbReference type="EMBL" id="JAJPPU010000001">
    <property type="protein sequence ID" value="MCD8472471.1"/>
    <property type="molecule type" value="Genomic_DNA"/>
</dbReference>
<keyword evidence="3" id="KW-1185">Reference proteome</keyword>
<dbReference type="SUPFAM" id="SSF102220">
    <property type="entry name" value="DNA polymerase III psi subunit"/>
    <property type="match status" value="1"/>
</dbReference>
<dbReference type="Proteomes" id="UP001430701">
    <property type="component" value="Unassembled WGS sequence"/>
</dbReference>
<evidence type="ECO:0000313" key="3">
    <source>
        <dbReference type="Proteomes" id="UP001430701"/>
    </source>
</evidence>
<reference evidence="2" key="1">
    <citation type="submission" date="2021-11" db="EMBL/GenBank/DDBJ databases">
        <title>Genome sequence of Xylella taiwanensis PLS432.</title>
        <authorList>
            <person name="Weng L.-W."/>
            <person name="Su C.-C."/>
            <person name="Tsai C.-W."/>
            <person name="Kuo C.-H."/>
        </authorList>
    </citation>
    <scope>NUCLEOTIDE SEQUENCE</scope>
    <source>
        <strain evidence="2">PLS432</strain>
    </source>
</reference>
<organism evidence="2 3">
    <name type="scientific">Xylella taiwanensis</name>
    <dbReference type="NCBI Taxonomy" id="1444770"/>
    <lineage>
        <taxon>Bacteria</taxon>
        <taxon>Pseudomonadati</taxon>
        <taxon>Pseudomonadota</taxon>
        <taxon>Gammaproteobacteria</taxon>
        <taxon>Lysobacterales</taxon>
        <taxon>Lysobacteraceae</taxon>
        <taxon>Xylella</taxon>
    </lineage>
</organism>
<accession>A0ABS8TTT0</accession>
<proteinExistence type="predicted"/>
<sequence length="137" mass="15482">MTSTPWSAQQLSWLQAMGYTVYLDRKTFPKPASTDKTPCTMPENGSMHERQDTTHPLETLTMAHSRTDAIPVPQRRGHIGIPDRLQIALLRACTGNPSDPQVQQIMATWPLAQLRADPDAKRALWPQLRAIRRRASK</sequence>
<comment type="caution">
    <text evidence="2">The sequence shown here is derived from an EMBL/GenBank/DDBJ whole genome shotgun (WGS) entry which is preliminary data.</text>
</comment>
<evidence type="ECO:0008006" key="4">
    <source>
        <dbReference type="Google" id="ProtNLM"/>
    </source>
</evidence>